<dbReference type="Proteomes" id="UP000277580">
    <property type="component" value="Unassembled WGS sequence"/>
</dbReference>
<dbReference type="GO" id="GO:0016887">
    <property type="term" value="F:ATP hydrolysis activity"/>
    <property type="evidence" value="ECO:0007669"/>
    <property type="project" value="InterPro"/>
</dbReference>
<accession>A0A3N4L0U4</accession>
<dbReference type="OrthoDB" id="2195431at2759"/>
<feature type="domain" description="AAA+ ATPase" evidence="2">
    <location>
        <begin position="188"/>
        <end position="352"/>
    </location>
</feature>
<feature type="region of interest" description="Disordered" evidence="1">
    <location>
        <begin position="570"/>
        <end position="592"/>
    </location>
</feature>
<dbReference type="SMART" id="SM00382">
    <property type="entry name" value="AAA"/>
    <property type="match status" value="1"/>
</dbReference>
<dbReference type="InterPro" id="IPR003959">
    <property type="entry name" value="ATPase_AAA_core"/>
</dbReference>
<organism evidence="3 4">
    <name type="scientific">Morchella conica CCBAS932</name>
    <dbReference type="NCBI Taxonomy" id="1392247"/>
    <lineage>
        <taxon>Eukaryota</taxon>
        <taxon>Fungi</taxon>
        <taxon>Dikarya</taxon>
        <taxon>Ascomycota</taxon>
        <taxon>Pezizomycotina</taxon>
        <taxon>Pezizomycetes</taxon>
        <taxon>Pezizales</taxon>
        <taxon>Morchellaceae</taxon>
        <taxon>Morchella</taxon>
    </lineage>
</organism>
<dbReference type="AlphaFoldDB" id="A0A3N4L0U4"/>
<keyword evidence="3" id="KW-0378">Hydrolase</keyword>
<dbReference type="InParanoid" id="A0A3N4L0U4"/>
<evidence type="ECO:0000313" key="4">
    <source>
        <dbReference type="Proteomes" id="UP000277580"/>
    </source>
</evidence>
<reference evidence="3 4" key="1">
    <citation type="journal article" date="2018" name="Nat. Ecol. Evol.">
        <title>Pezizomycetes genomes reveal the molecular basis of ectomycorrhizal truffle lifestyle.</title>
        <authorList>
            <person name="Murat C."/>
            <person name="Payen T."/>
            <person name="Noel B."/>
            <person name="Kuo A."/>
            <person name="Morin E."/>
            <person name="Chen J."/>
            <person name="Kohler A."/>
            <person name="Krizsan K."/>
            <person name="Balestrini R."/>
            <person name="Da Silva C."/>
            <person name="Montanini B."/>
            <person name="Hainaut M."/>
            <person name="Levati E."/>
            <person name="Barry K.W."/>
            <person name="Belfiori B."/>
            <person name="Cichocki N."/>
            <person name="Clum A."/>
            <person name="Dockter R.B."/>
            <person name="Fauchery L."/>
            <person name="Guy J."/>
            <person name="Iotti M."/>
            <person name="Le Tacon F."/>
            <person name="Lindquist E.A."/>
            <person name="Lipzen A."/>
            <person name="Malagnac F."/>
            <person name="Mello A."/>
            <person name="Molinier V."/>
            <person name="Miyauchi S."/>
            <person name="Poulain J."/>
            <person name="Riccioni C."/>
            <person name="Rubini A."/>
            <person name="Sitrit Y."/>
            <person name="Splivallo R."/>
            <person name="Traeger S."/>
            <person name="Wang M."/>
            <person name="Zifcakova L."/>
            <person name="Wipf D."/>
            <person name="Zambonelli A."/>
            <person name="Paolocci F."/>
            <person name="Nowrousian M."/>
            <person name="Ottonello S."/>
            <person name="Baldrian P."/>
            <person name="Spatafora J.W."/>
            <person name="Henrissat B."/>
            <person name="Nagy L.G."/>
            <person name="Aury J.M."/>
            <person name="Wincker P."/>
            <person name="Grigoriev I.V."/>
            <person name="Bonfante P."/>
            <person name="Martin F.M."/>
        </authorList>
    </citation>
    <scope>NUCLEOTIDE SEQUENCE [LARGE SCALE GENOMIC DNA]</scope>
    <source>
        <strain evidence="3 4">CCBAS932</strain>
    </source>
</reference>
<name>A0A3N4L0U4_9PEZI</name>
<gene>
    <name evidence="3" type="ORF">P167DRAFT_481404</name>
</gene>
<sequence>MKSAPRASVPKPTAQVVSASVYSSITVPIILSSGETLHVRKKAPKIGPTRESFGLSSGAVGGDSGEGLDEGLKKSYFGVDISSLLSDYNAEKRIQKIQQEKAALKAADKAADEALAAALKTDLEISGTKCKKTQLWTEKYRAKRFTDLVGDERTHRQVLRWFKRWDKIVFPSANSKAKKTEEGDERELRKILLIHGPPGLGKTTLAHVAAKQAGYEVVEVNASDDRSAEVVKGRVKDTLSNGGVKSMGMVTSASNCAVTLGKPVCLVVDEIDGASSGGSDGSFVGALVDLVLSDQKGSSVIAPGVTKNKRKNEKEELFKLQRPVVAICNDLYAPALRALRPLAEIVYMRKPPAKLMVGRIKNVLNTEGFRVEDGAVRRLVELSCTDSAGKAGGDMRAAMVGCEWIAARLRATAEPNRIPSEKKYLTRKMVEEEFGEGGLGDTDGKGGSSGRGSVKEAVERVFYTEEVMRGKKETNANHKKTNIQNLRQLVEGIDEFDKIMSGCFATYLTRPYNDDPYLTKPNAASEWLWFQDLLSERVFQEQDYELSGYLSSPILAFHLLFSSPIRQKAPQSKYNRKDHEEEEEMAPFSGPQAEWEVREGTKEHKALIASVQTCIKKSEIRLHEAFHAAENVVMELAPWVSRILSPNIKPVVIGGSGPEGGVASVRREGEKKLVMRGVQVMMGLGVMFERVKVEGIGSGGWGWIYRMEPPLDSLSIFRTSTIPPGELAPAPVRYAIRQVLSQSLYKQRVAQREASRQARMGTSLEAPQLKMVVNLENMLKRKKNEVKKDFFGRVIAPDEPQIGEEEEGTRCGKRKKVQEDKNETVWLSFHEGFSNAVRKGVTLDEFMSGLM</sequence>
<dbReference type="FunCoup" id="A0A3N4L0U4">
    <property type="interactions" value="845"/>
</dbReference>
<dbReference type="InterPro" id="IPR027417">
    <property type="entry name" value="P-loop_NTPase"/>
</dbReference>
<dbReference type="InterPro" id="IPR003593">
    <property type="entry name" value="AAA+_ATPase"/>
</dbReference>
<dbReference type="EMBL" id="ML119109">
    <property type="protein sequence ID" value="RPB16444.1"/>
    <property type="molecule type" value="Genomic_DNA"/>
</dbReference>
<dbReference type="GO" id="GO:0003677">
    <property type="term" value="F:DNA binding"/>
    <property type="evidence" value="ECO:0007669"/>
    <property type="project" value="TreeGrafter"/>
</dbReference>
<dbReference type="Pfam" id="PF00004">
    <property type="entry name" value="AAA"/>
    <property type="match status" value="1"/>
</dbReference>
<dbReference type="SUPFAM" id="SSF52540">
    <property type="entry name" value="P-loop containing nucleoside triphosphate hydrolases"/>
    <property type="match status" value="1"/>
</dbReference>
<dbReference type="GO" id="GO:0005634">
    <property type="term" value="C:nucleus"/>
    <property type="evidence" value="ECO:0007669"/>
    <property type="project" value="TreeGrafter"/>
</dbReference>
<dbReference type="STRING" id="1392247.A0A3N4L0U4"/>
<evidence type="ECO:0000256" key="1">
    <source>
        <dbReference type="SAM" id="MobiDB-lite"/>
    </source>
</evidence>
<dbReference type="GO" id="GO:0005524">
    <property type="term" value="F:ATP binding"/>
    <property type="evidence" value="ECO:0007669"/>
    <property type="project" value="InterPro"/>
</dbReference>
<dbReference type="CDD" id="cd00009">
    <property type="entry name" value="AAA"/>
    <property type="match status" value="1"/>
</dbReference>
<evidence type="ECO:0000313" key="3">
    <source>
        <dbReference type="EMBL" id="RPB16444.1"/>
    </source>
</evidence>
<evidence type="ECO:0000259" key="2">
    <source>
        <dbReference type="SMART" id="SM00382"/>
    </source>
</evidence>
<dbReference type="PANTHER" id="PTHR23389">
    <property type="entry name" value="CHROMOSOME TRANSMISSION FIDELITY FACTOR 18"/>
    <property type="match status" value="1"/>
</dbReference>
<dbReference type="Gene3D" id="3.40.50.300">
    <property type="entry name" value="P-loop containing nucleotide triphosphate hydrolases"/>
    <property type="match status" value="1"/>
</dbReference>
<protein>
    <submittedName>
        <fullName evidence="3">P-loop containing nucleoside triphosphate hydrolase protein</fullName>
    </submittedName>
</protein>
<dbReference type="PANTHER" id="PTHR23389:SF3">
    <property type="entry name" value="CHROMOSOME TRANSMISSION FIDELITY PROTEIN 18 HOMOLOG"/>
    <property type="match status" value="1"/>
</dbReference>
<keyword evidence="4" id="KW-1185">Reference proteome</keyword>
<proteinExistence type="predicted"/>